<dbReference type="Gene3D" id="3.40.50.1820">
    <property type="entry name" value="alpha/beta hydrolase"/>
    <property type="match status" value="1"/>
</dbReference>
<accession>A0ABU4Y9J1</accession>
<protein>
    <submittedName>
        <fullName evidence="4">Alpha/beta fold hydrolase</fullName>
    </submittedName>
</protein>
<feature type="region of interest" description="Disordered" evidence="2">
    <location>
        <begin position="206"/>
        <end position="243"/>
    </location>
</feature>
<feature type="domain" description="AB hydrolase-1" evidence="3">
    <location>
        <begin position="286"/>
        <end position="505"/>
    </location>
</feature>
<keyword evidence="1 4" id="KW-0378">Hydrolase</keyword>
<reference evidence="4 5" key="1">
    <citation type="submission" date="2023-08" db="EMBL/GenBank/DDBJ databases">
        <title>Implementing the SeqCode for naming new Mesorhizobium species isolated from Vachellia karroo root nodules.</title>
        <authorList>
            <person name="Van Lill M."/>
        </authorList>
    </citation>
    <scope>NUCLEOTIDE SEQUENCE [LARGE SCALE GENOMIC DNA]</scope>
    <source>
        <strain evidence="4 5">VK24D</strain>
    </source>
</reference>
<dbReference type="Gene3D" id="1.10.10.10">
    <property type="entry name" value="Winged helix-like DNA-binding domain superfamily/Winged helix DNA-binding domain"/>
    <property type="match status" value="1"/>
</dbReference>
<dbReference type="InterPro" id="IPR036388">
    <property type="entry name" value="WH-like_DNA-bd_sf"/>
</dbReference>
<dbReference type="PRINTS" id="PR00111">
    <property type="entry name" value="ABHYDROLASE"/>
</dbReference>
<comment type="caution">
    <text evidence="4">The sequence shown here is derived from an EMBL/GenBank/DDBJ whole genome shotgun (WGS) entry which is preliminary data.</text>
</comment>
<evidence type="ECO:0000256" key="1">
    <source>
        <dbReference type="ARBA" id="ARBA00022801"/>
    </source>
</evidence>
<dbReference type="PANTHER" id="PTHR43798:SF31">
    <property type="entry name" value="AB HYDROLASE SUPERFAMILY PROTEIN YCLE"/>
    <property type="match status" value="1"/>
</dbReference>
<evidence type="ECO:0000313" key="4">
    <source>
        <dbReference type="EMBL" id="MDX8483396.1"/>
    </source>
</evidence>
<sequence>MTDSPQAGLLQLCVLGDFQVARDGALLDLPPSRKTRALLAYLAVTGKAHQRERLCEIFWDIPDDPRGALRWSLSKIRQVLGQDESALVADRNSVSLRLATDYARLLPLVKGDLSLASTEELEAVALSIRGDFLADLSLERCFEYEAWRAGVASEVEIVELGILRELIERLADEPRRALPLARRLRRLLPEDIGLAEEIEALEEKVRAAAAHPTTHSAPPSTNAAAPAQSFSPSPAKGSATAQDPGRAVHFCRALDGTRLAFAKTGSGPPILRAAHWMSHLTFDWDSPIWRHWMSELSRENQLVRYDERCNGLSQRHVVDVSFDTMVSDLECVVEAAGLDRFTLLGLSQSCAVSIAYAVRHPERLSGMILYGGYVKGWRARGDAGEIATREAAATLMRESWGKSNPMFRQAFCSMFIPGATHEHFAWMDDLMKRTVSPDDAWRLQSAFSVIDVGDLLEKVRVPTLVLHAREDNVAPVESGRTMAAGIPGARFFELESQNHILLEGEPAFDEFIAHVRAFVAETAGS</sequence>
<gene>
    <name evidence="4" type="ORF">RFN28_33900</name>
</gene>
<evidence type="ECO:0000313" key="5">
    <source>
        <dbReference type="Proteomes" id="UP001287059"/>
    </source>
</evidence>
<proteinExistence type="predicted"/>
<name>A0ABU4Y9J1_9HYPH</name>
<keyword evidence="5" id="KW-1185">Reference proteome</keyword>
<dbReference type="EMBL" id="JAVIIW010000087">
    <property type="protein sequence ID" value="MDX8483396.1"/>
    <property type="molecule type" value="Genomic_DNA"/>
</dbReference>
<dbReference type="GO" id="GO:0016787">
    <property type="term" value="F:hydrolase activity"/>
    <property type="evidence" value="ECO:0007669"/>
    <property type="project" value="UniProtKB-KW"/>
</dbReference>
<dbReference type="InterPro" id="IPR029058">
    <property type="entry name" value="AB_hydrolase_fold"/>
</dbReference>
<dbReference type="InterPro" id="IPR050266">
    <property type="entry name" value="AB_hydrolase_sf"/>
</dbReference>
<dbReference type="InterPro" id="IPR000073">
    <property type="entry name" value="AB_hydrolase_1"/>
</dbReference>
<evidence type="ECO:0000256" key="2">
    <source>
        <dbReference type="SAM" id="MobiDB-lite"/>
    </source>
</evidence>
<dbReference type="PANTHER" id="PTHR43798">
    <property type="entry name" value="MONOACYLGLYCEROL LIPASE"/>
    <property type="match status" value="1"/>
</dbReference>
<feature type="compositionally biased region" description="Low complexity" evidence="2">
    <location>
        <begin position="207"/>
        <end position="235"/>
    </location>
</feature>
<dbReference type="SUPFAM" id="SSF53474">
    <property type="entry name" value="alpha/beta-Hydrolases"/>
    <property type="match status" value="1"/>
</dbReference>
<organism evidence="4 5">
    <name type="scientific">Mesorhizobium album</name>
    <dbReference type="NCBI Taxonomy" id="3072314"/>
    <lineage>
        <taxon>Bacteria</taxon>
        <taxon>Pseudomonadati</taxon>
        <taxon>Pseudomonadota</taxon>
        <taxon>Alphaproteobacteria</taxon>
        <taxon>Hyphomicrobiales</taxon>
        <taxon>Phyllobacteriaceae</taxon>
        <taxon>Mesorhizobium</taxon>
    </lineage>
</organism>
<dbReference type="Pfam" id="PF00561">
    <property type="entry name" value="Abhydrolase_1"/>
    <property type="match status" value="1"/>
</dbReference>
<evidence type="ECO:0000259" key="3">
    <source>
        <dbReference type="Pfam" id="PF00561"/>
    </source>
</evidence>
<dbReference type="Proteomes" id="UP001287059">
    <property type="component" value="Unassembled WGS sequence"/>
</dbReference>
<dbReference type="RefSeq" id="WP_320291481.1">
    <property type="nucleotide sequence ID" value="NZ_JAVIIW010000087.1"/>
</dbReference>